<keyword evidence="3" id="KW-0653">Protein transport</keyword>
<dbReference type="FunFam" id="1.20.1280.170:FF:000003">
    <property type="entry name" value="Exocyst subunit Exo70 family protein"/>
    <property type="match status" value="1"/>
</dbReference>
<organism evidence="6">
    <name type="scientific">Fagus sylvatica</name>
    <name type="common">Beechnut</name>
    <dbReference type="NCBI Taxonomy" id="28930"/>
    <lineage>
        <taxon>Eukaryota</taxon>
        <taxon>Viridiplantae</taxon>
        <taxon>Streptophyta</taxon>
        <taxon>Embryophyta</taxon>
        <taxon>Tracheophyta</taxon>
        <taxon>Spermatophyta</taxon>
        <taxon>Magnoliopsida</taxon>
        <taxon>eudicotyledons</taxon>
        <taxon>Gunneridae</taxon>
        <taxon>Pentapetalae</taxon>
        <taxon>rosids</taxon>
        <taxon>fabids</taxon>
        <taxon>Fagales</taxon>
        <taxon>Fagaceae</taxon>
        <taxon>Fagus</taxon>
    </lineage>
</organism>
<evidence type="ECO:0000313" key="6">
    <source>
        <dbReference type="EMBL" id="SPD01376.1"/>
    </source>
</evidence>
<feature type="compositionally biased region" description="Acidic residues" evidence="4">
    <location>
        <begin position="46"/>
        <end position="56"/>
    </location>
</feature>
<protein>
    <recommendedName>
        <fullName evidence="3">Exocyst subunit Exo70 family protein</fullName>
    </recommendedName>
</protein>
<dbReference type="PANTHER" id="PTHR12542:SF127">
    <property type="entry name" value="EXOCYST COMPLEX COMPONENT EXO70C1"/>
    <property type="match status" value="1"/>
</dbReference>
<dbReference type="GO" id="GO:0015031">
    <property type="term" value="P:protein transport"/>
    <property type="evidence" value="ECO:0007669"/>
    <property type="project" value="UniProtKB-KW"/>
</dbReference>
<feature type="compositionally biased region" description="Basic and acidic residues" evidence="4">
    <location>
        <begin position="18"/>
        <end position="38"/>
    </location>
</feature>
<evidence type="ECO:0000256" key="2">
    <source>
        <dbReference type="ARBA" id="ARBA00022448"/>
    </source>
</evidence>
<dbReference type="Gene3D" id="1.20.1280.170">
    <property type="entry name" value="Exocyst complex component Exo70"/>
    <property type="match status" value="1"/>
</dbReference>
<dbReference type="AlphaFoldDB" id="A0A2N9GFQ4"/>
<dbReference type="PANTHER" id="PTHR12542">
    <property type="entry name" value="EXOCYST COMPLEX PROTEIN EXO70"/>
    <property type="match status" value="1"/>
</dbReference>
<keyword evidence="2 3" id="KW-0813">Transport</keyword>
<comment type="function">
    <text evidence="3">Component of the exocyst complex.</text>
</comment>
<dbReference type="Pfam" id="PF03081">
    <property type="entry name" value="Exo70_C"/>
    <property type="match status" value="1"/>
</dbReference>
<keyword evidence="3" id="KW-0268">Exocytosis</keyword>
<dbReference type="EMBL" id="OIVN01002190">
    <property type="protein sequence ID" value="SPD01376.1"/>
    <property type="molecule type" value="Genomic_DNA"/>
</dbReference>
<comment type="similarity">
    <text evidence="1 3">Belongs to the EXO70 family.</text>
</comment>
<evidence type="ECO:0000256" key="3">
    <source>
        <dbReference type="RuleBase" id="RU365026"/>
    </source>
</evidence>
<evidence type="ECO:0000259" key="5">
    <source>
        <dbReference type="Pfam" id="PF03081"/>
    </source>
</evidence>
<evidence type="ECO:0000256" key="4">
    <source>
        <dbReference type="SAM" id="MobiDB-lite"/>
    </source>
</evidence>
<dbReference type="GO" id="GO:0006887">
    <property type="term" value="P:exocytosis"/>
    <property type="evidence" value="ECO:0007669"/>
    <property type="project" value="UniProtKB-KW"/>
</dbReference>
<dbReference type="SUPFAM" id="SSF74788">
    <property type="entry name" value="Cullin repeat-like"/>
    <property type="match status" value="1"/>
</dbReference>
<reference evidence="6" key="1">
    <citation type="submission" date="2018-02" db="EMBL/GenBank/DDBJ databases">
        <authorList>
            <person name="Cohen D.B."/>
            <person name="Kent A.D."/>
        </authorList>
    </citation>
    <scope>NUCLEOTIDE SEQUENCE</scope>
</reference>
<dbReference type="InterPro" id="IPR046364">
    <property type="entry name" value="Exo70_C"/>
</dbReference>
<proteinExistence type="inferred from homology"/>
<dbReference type="InterPro" id="IPR016159">
    <property type="entry name" value="Cullin_repeat-like_dom_sf"/>
</dbReference>
<name>A0A2N9GFQ4_FAGSY</name>
<dbReference type="GO" id="GO:0005546">
    <property type="term" value="F:phosphatidylinositol-4,5-bisphosphate binding"/>
    <property type="evidence" value="ECO:0007669"/>
    <property type="project" value="InterPro"/>
</dbReference>
<dbReference type="InterPro" id="IPR004140">
    <property type="entry name" value="Exo70"/>
</dbReference>
<feature type="domain" description="Exocyst complex subunit Exo70 C-terminal" evidence="5">
    <location>
        <begin position="294"/>
        <end position="665"/>
    </location>
</feature>
<accession>A0A2N9GFQ4</accession>
<feature type="region of interest" description="Disordered" evidence="4">
    <location>
        <begin position="1"/>
        <end position="62"/>
    </location>
</feature>
<dbReference type="GO" id="GO:0000145">
    <property type="term" value="C:exocyst"/>
    <property type="evidence" value="ECO:0007669"/>
    <property type="project" value="InterPro"/>
</dbReference>
<gene>
    <name evidence="6" type="ORF">FSB_LOCUS29258</name>
</gene>
<evidence type="ECO:0000256" key="1">
    <source>
        <dbReference type="ARBA" id="ARBA00006756"/>
    </source>
</evidence>
<dbReference type="Pfam" id="PF20669">
    <property type="entry name" value="Exo70_N"/>
    <property type="match status" value="1"/>
</dbReference>
<sequence>MERNPSPEKSNSFSRNGHNNDDVFSPRHNLETVDEKSDGQQSVGNEENEIVEDTTSDPDLSLPQILDEVDRFLETLTNAEDKSNPPSEVPNSVELLSEIVESRIVKYIDASKTWGAKFGRDPEDVTSFIEAVNRISKLSNEFGEFPSNSALSSSLNRTSSVLQQAMSFLDEELRLQLEESKSNNNVVDQRSQKTWKQSSFNYSNVEYDRCILPDPESNKEEEFPGFSQETISNVKMIASAMINAGYENECCMVYSILRRTAFKAALSKLGYEYISIDDVHRMQWESLEGEIALWINVVKQCYTTFLSAEKKLCDSIFTDYPSLSQSLFSNIARGVVLQLLNFAEAVVLTKRSAEKLFKFLDMYETLHDLIPAIDDSYTGDCAQELISEASDAKTQLGEAAVSIFCDLENSIKCDHGRTPVPSGTVHPLTRYVMNYLKYACEYKDTLEQVFQQHLMIEKIKDEHVVDPDGNLSDDGTPKTSPFSIQLMTIMNLLDANLDMKSKLYRDLALRYIFLMNNGRYIVQKIKGSTEIHELMGDTWCRRRSSGLRHYHKNYQRETWSKVLQCLSHEGLVTSSSSSNSKVSKPVLKERFKNFNAMFDEIHKTQSTWVVSDEQLQSELRVSISAVMIPAYRSFLGRFKQHLDPGRQTEKYIKYQPEDIETLIEEFFDGNPTSMARRRT</sequence>
<feature type="compositionally biased region" description="Polar residues" evidence="4">
    <location>
        <begin position="7"/>
        <end position="17"/>
    </location>
</feature>